<comment type="caution">
    <text evidence="1">The sequence shown here is derived from an EMBL/GenBank/DDBJ whole genome shotgun (WGS) entry which is preliminary data.</text>
</comment>
<dbReference type="OrthoDB" id="2062385at2"/>
<dbReference type="RefSeq" id="WP_120168591.1">
    <property type="nucleotide sequence ID" value="NZ_MCIB01000011.1"/>
</dbReference>
<name>A0A419T4L9_9FIRM</name>
<organism evidence="1 2">
    <name type="scientific">Thermohalobacter berrensis</name>
    <dbReference type="NCBI Taxonomy" id="99594"/>
    <lineage>
        <taxon>Bacteria</taxon>
        <taxon>Bacillati</taxon>
        <taxon>Bacillota</taxon>
        <taxon>Tissierellia</taxon>
        <taxon>Tissierellales</taxon>
        <taxon>Thermohalobacteraceae</taxon>
        <taxon>Thermohalobacter</taxon>
    </lineage>
</organism>
<dbReference type="EMBL" id="MCIB01000011">
    <property type="protein sequence ID" value="RKD32484.1"/>
    <property type="molecule type" value="Genomic_DNA"/>
</dbReference>
<dbReference type="AlphaFoldDB" id="A0A419T4L9"/>
<gene>
    <name evidence="1" type="ORF">BET03_11280</name>
</gene>
<protein>
    <submittedName>
        <fullName evidence="1">Uncharacterized protein</fullName>
    </submittedName>
</protein>
<proteinExistence type="predicted"/>
<accession>A0A419T4L9</accession>
<reference evidence="1 2" key="1">
    <citation type="submission" date="2016-08" db="EMBL/GenBank/DDBJ databases">
        <title>Novel Firmicutes and Novel Genomes.</title>
        <authorList>
            <person name="Poppleton D.I."/>
            <person name="Gribaldo S."/>
        </authorList>
    </citation>
    <scope>NUCLEOTIDE SEQUENCE [LARGE SCALE GENOMIC DNA]</scope>
    <source>
        <strain evidence="1 2">CTT3</strain>
    </source>
</reference>
<dbReference type="Proteomes" id="UP000284177">
    <property type="component" value="Unassembled WGS sequence"/>
</dbReference>
<keyword evidence="2" id="KW-1185">Reference proteome</keyword>
<evidence type="ECO:0000313" key="2">
    <source>
        <dbReference type="Proteomes" id="UP000284177"/>
    </source>
</evidence>
<sequence length="61" mass="7437">MDNLDKLNHLYNKGFKCIRYEDGEEGEFRAYFKNFETEQIDSIKSYNEEEITEMKNFIDSR</sequence>
<evidence type="ECO:0000313" key="1">
    <source>
        <dbReference type="EMBL" id="RKD32484.1"/>
    </source>
</evidence>